<dbReference type="PANTHER" id="PTHR23130">
    <property type="entry name" value="CYTOCHROME B561 AND DOMON DOMAIN-CONTAINING PROTEIN"/>
    <property type="match status" value="1"/>
</dbReference>
<evidence type="ECO:0000259" key="13">
    <source>
        <dbReference type="PROSITE" id="PS50939"/>
    </source>
</evidence>
<evidence type="ECO:0000256" key="1">
    <source>
        <dbReference type="ARBA" id="ARBA00004141"/>
    </source>
</evidence>
<evidence type="ECO:0000259" key="12">
    <source>
        <dbReference type="PROSITE" id="PS50836"/>
    </source>
</evidence>
<gene>
    <name evidence="14" type="ORF">U9M48_038156</name>
</gene>
<proteinExistence type="predicted"/>
<evidence type="ECO:0000313" key="14">
    <source>
        <dbReference type="EMBL" id="WVZ92061.1"/>
    </source>
</evidence>
<dbReference type="SMART" id="SM00665">
    <property type="entry name" value="B561"/>
    <property type="match status" value="1"/>
</dbReference>
<dbReference type="EMBL" id="CP144753">
    <property type="protein sequence ID" value="WVZ92061.1"/>
    <property type="molecule type" value="Genomic_DNA"/>
</dbReference>
<dbReference type="GO" id="GO:0046872">
    <property type="term" value="F:metal ion binding"/>
    <property type="evidence" value="ECO:0007669"/>
    <property type="project" value="UniProtKB-KW"/>
</dbReference>
<keyword evidence="4" id="KW-0479">Metal-binding</keyword>
<evidence type="ECO:0000256" key="3">
    <source>
        <dbReference type="ARBA" id="ARBA00022692"/>
    </source>
</evidence>
<dbReference type="Gene3D" id="1.20.120.1770">
    <property type="match status" value="1"/>
</dbReference>
<feature type="transmembrane region" description="Helical" evidence="11">
    <location>
        <begin position="429"/>
        <end position="453"/>
    </location>
</feature>
<keyword evidence="7 11" id="KW-1133">Transmembrane helix</keyword>
<feature type="compositionally biased region" description="Pro residues" evidence="10">
    <location>
        <begin position="29"/>
        <end position="39"/>
    </location>
</feature>
<dbReference type="PROSITE" id="PS50836">
    <property type="entry name" value="DOMON"/>
    <property type="match status" value="1"/>
</dbReference>
<feature type="transmembrane region" description="Helical" evidence="11">
    <location>
        <begin position="394"/>
        <end position="414"/>
    </location>
</feature>
<reference evidence="14 15" key="1">
    <citation type="submission" date="2024-02" db="EMBL/GenBank/DDBJ databases">
        <title>High-quality chromosome-scale genome assembly of Pensacola bahiagrass (Paspalum notatum Flugge var. saurae).</title>
        <authorList>
            <person name="Vega J.M."/>
            <person name="Podio M."/>
            <person name="Orjuela J."/>
            <person name="Siena L.A."/>
            <person name="Pessino S.C."/>
            <person name="Combes M.C."/>
            <person name="Mariac C."/>
            <person name="Albertini E."/>
            <person name="Pupilli F."/>
            <person name="Ortiz J.P.A."/>
            <person name="Leblanc O."/>
        </authorList>
    </citation>
    <scope>NUCLEOTIDE SEQUENCE [LARGE SCALE GENOMIC DNA]</scope>
    <source>
        <strain evidence="14">R1</strain>
        <tissue evidence="14">Leaf</tissue>
    </source>
</reference>
<dbReference type="FunFam" id="1.20.120.1770:FF:000007">
    <property type="entry name" value="Cytochrome b561 and DOMON domain-containing protein"/>
    <property type="match status" value="1"/>
</dbReference>
<evidence type="ECO:0000256" key="7">
    <source>
        <dbReference type="ARBA" id="ARBA00022989"/>
    </source>
</evidence>
<keyword evidence="6" id="KW-0249">Electron transport</keyword>
<dbReference type="CDD" id="cd08760">
    <property type="entry name" value="Cyt_b561_FRRS1_like"/>
    <property type="match status" value="1"/>
</dbReference>
<evidence type="ECO:0000256" key="4">
    <source>
        <dbReference type="ARBA" id="ARBA00022723"/>
    </source>
</evidence>
<comment type="function">
    <text evidence="9">May act as a catecholamine-responsive trans-membrane electron transporter.</text>
</comment>
<feature type="domain" description="DOMON" evidence="12">
    <location>
        <begin position="135"/>
        <end position="247"/>
    </location>
</feature>
<feature type="transmembrane region" description="Helical" evidence="11">
    <location>
        <begin position="324"/>
        <end position="345"/>
    </location>
</feature>
<dbReference type="Pfam" id="PF03188">
    <property type="entry name" value="Cytochrom_B561"/>
    <property type="match status" value="1"/>
</dbReference>
<keyword evidence="3 11" id="KW-0812">Transmembrane</keyword>
<evidence type="ECO:0000256" key="8">
    <source>
        <dbReference type="ARBA" id="ARBA00023136"/>
    </source>
</evidence>
<comment type="subcellular location">
    <subcellularLocation>
        <location evidence="1">Membrane</location>
        <topology evidence="1">Multi-pass membrane protein</topology>
    </subcellularLocation>
</comment>
<dbReference type="GO" id="GO:0016020">
    <property type="term" value="C:membrane"/>
    <property type="evidence" value="ECO:0007669"/>
    <property type="project" value="UniProtKB-SubCell"/>
</dbReference>
<feature type="domain" description="Cytochrome b561" evidence="13">
    <location>
        <begin position="261"/>
        <end position="453"/>
    </location>
</feature>
<evidence type="ECO:0000256" key="5">
    <source>
        <dbReference type="ARBA" id="ARBA00022729"/>
    </source>
</evidence>
<dbReference type="InterPro" id="IPR005018">
    <property type="entry name" value="DOMON_domain"/>
</dbReference>
<dbReference type="InterPro" id="IPR045265">
    <property type="entry name" value="AIR12_DOMON"/>
</dbReference>
<dbReference type="AlphaFoldDB" id="A0AAQ3XA22"/>
<evidence type="ECO:0008006" key="16">
    <source>
        <dbReference type="Google" id="ProtNLM"/>
    </source>
</evidence>
<dbReference type="Pfam" id="PF04526">
    <property type="entry name" value="DUF568"/>
    <property type="match status" value="1"/>
</dbReference>
<keyword evidence="15" id="KW-1185">Reference proteome</keyword>
<evidence type="ECO:0000256" key="6">
    <source>
        <dbReference type="ARBA" id="ARBA00022982"/>
    </source>
</evidence>
<keyword evidence="8 11" id="KW-0472">Membrane</keyword>
<dbReference type="InterPro" id="IPR006593">
    <property type="entry name" value="Cyt_b561/ferric_Rdtase_TM"/>
</dbReference>
<dbReference type="PROSITE" id="PS50939">
    <property type="entry name" value="CYTOCHROME_B561"/>
    <property type="match status" value="1"/>
</dbReference>
<organism evidence="14 15">
    <name type="scientific">Paspalum notatum var. saurae</name>
    <dbReference type="NCBI Taxonomy" id="547442"/>
    <lineage>
        <taxon>Eukaryota</taxon>
        <taxon>Viridiplantae</taxon>
        <taxon>Streptophyta</taxon>
        <taxon>Embryophyta</taxon>
        <taxon>Tracheophyta</taxon>
        <taxon>Spermatophyta</taxon>
        <taxon>Magnoliopsida</taxon>
        <taxon>Liliopsida</taxon>
        <taxon>Poales</taxon>
        <taxon>Poaceae</taxon>
        <taxon>PACMAD clade</taxon>
        <taxon>Panicoideae</taxon>
        <taxon>Andropogonodae</taxon>
        <taxon>Paspaleae</taxon>
        <taxon>Paspalinae</taxon>
        <taxon>Paspalum</taxon>
    </lineage>
</organism>
<feature type="region of interest" description="Disordered" evidence="10">
    <location>
        <begin position="26"/>
        <end position="78"/>
    </location>
</feature>
<evidence type="ECO:0000256" key="2">
    <source>
        <dbReference type="ARBA" id="ARBA00022448"/>
    </source>
</evidence>
<keyword evidence="2" id="KW-0813">Transport</keyword>
<protein>
    <recommendedName>
        <fullName evidence="16">Cytochrome b561 and DOMON domain-containing protein</fullName>
    </recommendedName>
</protein>
<dbReference type="CDD" id="cd09629">
    <property type="entry name" value="DOMON_CIL1_like"/>
    <property type="match status" value="1"/>
</dbReference>
<sequence>MTASVGTNRSPPRVHRPFRLALNNCAAPAPLPPHHPSSPPAAAGAASISKLQAPEPQIRSLSASPRATGHPLPSPRSLAPKGAAAAAMSFPRLLLAVVLVATVAVSAPARAGAACSADTFSSNRVYATCTDLTSLGASIHWTYDTAASSLSVAFLAAPPSSGGWVAWGLNPTGNGMDGTQALVAVPKGGGYDVQTYRISGITLNQGTLSYPTSQLSAEVGSDGRVRMFGTLKLQNGTGEVNQIWQVGPYSGGSIGQHDMGSGNMNAKGKLNLVTGASTAASGGNSVLRQKNTHGVLNAVSWGLLLPMGAIFARYLKTFKSADPAWFYLHVACQLIGYGVGVSGWATGIHLGNLSKGITYSVHRNIGITVFALGTLQIFALFLRPKPDHKFRFYWNVYHHSVGYTIIILGIINIFKGMSILDVEQKWKTGYIIAICILGAVALVLEAVTWGIVLKRRKEDSKTYNGAASNGHLPLSM</sequence>
<feature type="transmembrane region" description="Helical" evidence="11">
    <location>
        <begin position="294"/>
        <end position="312"/>
    </location>
</feature>
<dbReference type="PANTHER" id="PTHR23130:SF144">
    <property type="entry name" value="CYTOCHROME B561 AND DOMON DOMAIN-CONTAINING PROTEIN"/>
    <property type="match status" value="1"/>
</dbReference>
<evidence type="ECO:0000313" key="15">
    <source>
        <dbReference type="Proteomes" id="UP001341281"/>
    </source>
</evidence>
<dbReference type="Proteomes" id="UP001341281">
    <property type="component" value="Chromosome 09"/>
</dbReference>
<feature type="transmembrane region" description="Helical" evidence="11">
    <location>
        <begin position="365"/>
        <end position="382"/>
    </location>
</feature>
<evidence type="ECO:0000256" key="9">
    <source>
        <dbReference type="ARBA" id="ARBA00053871"/>
    </source>
</evidence>
<evidence type="ECO:0000256" key="11">
    <source>
        <dbReference type="SAM" id="Phobius"/>
    </source>
</evidence>
<evidence type="ECO:0000256" key="10">
    <source>
        <dbReference type="SAM" id="MobiDB-lite"/>
    </source>
</evidence>
<accession>A0AAQ3XA22</accession>
<keyword evidence="5" id="KW-0732">Signal</keyword>
<name>A0AAQ3XA22_PASNO</name>